<evidence type="ECO:0000313" key="1">
    <source>
        <dbReference type="EMBL" id="KAI3788123.1"/>
    </source>
</evidence>
<sequence length="103" mass="12115">MMKKMQTLVADMTANHEMILKMQVMLKEQEVRLKNEVRRMISEKSSIGVVRASKENPSKRYEDKECKLLMDRFLQKEEDICQREVVVVLVEGSSQESLCMFEN</sequence>
<gene>
    <name evidence="1" type="ORF">L2E82_00802</name>
</gene>
<keyword evidence="2" id="KW-1185">Reference proteome</keyword>
<comment type="caution">
    <text evidence="1">The sequence shown here is derived from an EMBL/GenBank/DDBJ whole genome shotgun (WGS) entry which is preliminary data.</text>
</comment>
<accession>A0ACB9GX35</accession>
<proteinExistence type="predicted"/>
<evidence type="ECO:0000313" key="2">
    <source>
        <dbReference type="Proteomes" id="UP001055811"/>
    </source>
</evidence>
<dbReference type="EMBL" id="CM042009">
    <property type="protein sequence ID" value="KAI3788123.1"/>
    <property type="molecule type" value="Genomic_DNA"/>
</dbReference>
<name>A0ACB9GX35_CICIN</name>
<protein>
    <submittedName>
        <fullName evidence="1">Uncharacterized protein</fullName>
    </submittedName>
</protein>
<reference evidence="1 2" key="2">
    <citation type="journal article" date="2022" name="Mol. Ecol. Resour.">
        <title>The genomes of chicory, endive, great burdock and yacon provide insights into Asteraceae paleo-polyploidization history and plant inulin production.</title>
        <authorList>
            <person name="Fan W."/>
            <person name="Wang S."/>
            <person name="Wang H."/>
            <person name="Wang A."/>
            <person name="Jiang F."/>
            <person name="Liu H."/>
            <person name="Zhao H."/>
            <person name="Xu D."/>
            <person name="Zhang Y."/>
        </authorList>
    </citation>
    <scope>NUCLEOTIDE SEQUENCE [LARGE SCALE GENOMIC DNA]</scope>
    <source>
        <strain evidence="2">cv. Punajuju</strain>
        <tissue evidence="1">Leaves</tissue>
    </source>
</reference>
<reference evidence="2" key="1">
    <citation type="journal article" date="2022" name="Mol. Ecol. Resour.">
        <title>The genomes of chicory, endive, great burdock and yacon provide insights into Asteraceae palaeo-polyploidization history and plant inulin production.</title>
        <authorList>
            <person name="Fan W."/>
            <person name="Wang S."/>
            <person name="Wang H."/>
            <person name="Wang A."/>
            <person name="Jiang F."/>
            <person name="Liu H."/>
            <person name="Zhao H."/>
            <person name="Xu D."/>
            <person name="Zhang Y."/>
        </authorList>
    </citation>
    <scope>NUCLEOTIDE SEQUENCE [LARGE SCALE GENOMIC DNA]</scope>
    <source>
        <strain evidence="2">cv. Punajuju</strain>
    </source>
</reference>
<dbReference type="Proteomes" id="UP001055811">
    <property type="component" value="Linkage Group LG01"/>
</dbReference>
<organism evidence="1 2">
    <name type="scientific">Cichorium intybus</name>
    <name type="common">Chicory</name>
    <dbReference type="NCBI Taxonomy" id="13427"/>
    <lineage>
        <taxon>Eukaryota</taxon>
        <taxon>Viridiplantae</taxon>
        <taxon>Streptophyta</taxon>
        <taxon>Embryophyta</taxon>
        <taxon>Tracheophyta</taxon>
        <taxon>Spermatophyta</taxon>
        <taxon>Magnoliopsida</taxon>
        <taxon>eudicotyledons</taxon>
        <taxon>Gunneridae</taxon>
        <taxon>Pentapetalae</taxon>
        <taxon>asterids</taxon>
        <taxon>campanulids</taxon>
        <taxon>Asterales</taxon>
        <taxon>Asteraceae</taxon>
        <taxon>Cichorioideae</taxon>
        <taxon>Cichorieae</taxon>
        <taxon>Cichoriinae</taxon>
        <taxon>Cichorium</taxon>
    </lineage>
</organism>